<evidence type="ECO:0000313" key="9">
    <source>
        <dbReference type="Proteomes" id="UP001501725"/>
    </source>
</evidence>
<keyword evidence="9" id="KW-1185">Reference proteome</keyword>
<feature type="domain" description="PKD" evidence="7">
    <location>
        <begin position="1533"/>
        <end position="1614"/>
    </location>
</feature>
<evidence type="ECO:0000256" key="3">
    <source>
        <dbReference type="ARBA" id="ARBA00022737"/>
    </source>
</evidence>
<keyword evidence="6" id="KW-0732">Signal</keyword>
<dbReference type="Pfam" id="PF00801">
    <property type="entry name" value="PKD"/>
    <property type="match status" value="3"/>
</dbReference>
<dbReference type="InterPro" id="IPR000601">
    <property type="entry name" value="PKD_dom"/>
</dbReference>
<feature type="domain" description="PKD" evidence="7">
    <location>
        <begin position="1397"/>
        <end position="1455"/>
    </location>
</feature>
<dbReference type="RefSeq" id="WP_345253953.1">
    <property type="nucleotide sequence ID" value="NZ_BAABGY010000004.1"/>
</dbReference>
<dbReference type="SMART" id="SM00089">
    <property type="entry name" value="PKD"/>
    <property type="match status" value="13"/>
</dbReference>
<feature type="domain" description="PKD" evidence="7">
    <location>
        <begin position="1820"/>
        <end position="1866"/>
    </location>
</feature>
<dbReference type="InterPro" id="IPR035986">
    <property type="entry name" value="PKD_dom_sf"/>
</dbReference>
<evidence type="ECO:0000256" key="1">
    <source>
        <dbReference type="ARBA" id="ARBA00004141"/>
    </source>
</evidence>
<dbReference type="EMBL" id="BAABGY010000004">
    <property type="protein sequence ID" value="GAA4323560.1"/>
    <property type="molecule type" value="Genomic_DNA"/>
</dbReference>
<dbReference type="InterPro" id="IPR022409">
    <property type="entry name" value="PKD/Chitinase_dom"/>
</dbReference>
<evidence type="ECO:0000256" key="6">
    <source>
        <dbReference type="SAM" id="SignalP"/>
    </source>
</evidence>
<feature type="signal peptide" evidence="6">
    <location>
        <begin position="1"/>
        <end position="19"/>
    </location>
</feature>
<dbReference type="SUPFAM" id="SSF49299">
    <property type="entry name" value="PKD domain"/>
    <property type="match status" value="9"/>
</dbReference>
<comment type="caution">
    <text evidence="8">The sequence shown here is derived from an EMBL/GenBank/DDBJ whole genome shotgun (WGS) entry which is preliminary data.</text>
</comment>
<dbReference type="InterPro" id="IPR013783">
    <property type="entry name" value="Ig-like_fold"/>
</dbReference>
<dbReference type="PANTHER" id="PTHR46730:SF1">
    <property type="entry name" value="PLAT DOMAIN-CONTAINING PROTEIN"/>
    <property type="match status" value="1"/>
</dbReference>
<feature type="domain" description="PKD" evidence="7">
    <location>
        <begin position="1473"/>
        <end position="1521"/>
    </location>
</feature>
<dbReference type="Pfam" id="PF13585">
    <property type="entry name" value="CHU_C"/>
    <property type="match status" value="1"/>
</dbReference>
<feature type="domain" description="PKD" evidence="7">
    <location>
        <begin position="575"/>
        <end position="642"/>
    </location>
</feature>
<dbReference type="Gene3D" id="2.60.40.2700">
    <property type="match status" value="1"/>
</dbReference>
<organism evidence="8 9">
    <name type="scientific">Flaviaesturariibacter amylovorans</name>
    <dbReference type="NCBI Taxonomy" id="1084520"/>
    <lineage>
        <taxon>Bacteria</taxon>
        <taxon>Pseudomonadati</taxon>
        <taxon>Bacteroidota</taxon>
        <taxon>Chitinophagia</taxon>
        <taxon>Chitinophagales</taxon>
        <taxon>Chitinophagaceae</taxon>
        <taxon>Flaviaestuariibacter</taxon>
    </lineage>
</organism>
<evidence type="ECO:0000259" key="7">
    <source>
        <dbReference type="PROSITE" id="PS50093"/>
    </source>
</evidence>
<keyword evidence="4" id="KW-1133">Transmembrane helix</keyword>
<evidence type="ECO:0000313" key="8">
    <source>
        <dbReference type="EMBL" id="GAA4323560.1"/>
    </source>
</evidence>
<feature type="domain" description="PKD" evidence="7">
    <location>
        <begin position="667"/>
        <end position="721"/>
    </location>
</feature>
<evidence type="ECO:0000256" key="4">
    <source>
        <dbReference type="ARBA" id="ARBA00022989"/>
    </source>
</evidence>
<keyword evidence="2" id="KW-0812">Transmembrane</keyword>
<gene>
    <name evidence="8" type="ORF">GCM10023184_10460</name>
</gene>
<dbReference type="NCBIfam" id="TIGR04131">
    <property type="entry name" value="Bac_Flav_CTERM"/>
    <property type="match status" value="1"/>
</dbReference>
<evidence type="ECO:0000256" key="2">
    <source>
        <dbReference type="ARBA" id="ARBA00022692"/>
    </source>
</evidence>
<dbReference type="Proteomes" id="UP001501725">
    <property type="component" value="Unassembled WGS sequence"/>
</dbReference>
<comment type="subcellular location">
    <subcellularLocation>
        <location evidence="1">Membrane</location>
        <topology evidence="1">Multi-pass membrane protein</topology>
    </subcellularLocation>
</comment>
<sequence length="2204" mass="228232">MRKIFALFLGVMLSAYGNAQSSEATYDSNTSNGRQPGSGAAGFAGAGRVFNTDSIAFTGPATAGFCPGGNLRLQAKYSTPGSLYQWLLNGNPIGGATDSLYTATAPGDYSIVVTAPGGTVYNWPTLTVVEFPVPAAPSFTFTPNNQCSMQDITFTNTTGDPSLTYAWDFGDPNSGALNTSTASNPVHHFVGGAFGGTQTFDVGLKATNSFGCSTTATQTVTTLSPSTKLGGTGLVVYNGNPVFTSCNATGATLTFVNESTSSNSDYTIIWGDNTPNFTGTTFPTPNITHPYSPGNYTLQFIVTGTNGCRDTGYYSVYIGSNPAVGLTNPGNTVTCSESSLTFPITSTSGNSPGTIYTITFNDGSPAQVFPHPAPASVTHTFNLSSCGTTSSSGANTYPNSFSAAIKATNPCGSSSANVVPIYISKKPRANFTVNPGNRVCVNSPVNLTNSSGNMSSVNNGTCTPGKVVWTISPATGWTNTGNLGNNNNSADPAFWTGGSNSLNVTFTVAGTYTVRMQAGNTALCQTDEIIQTICVSELPVASFTLSDLQGCGPLLVTSTNTSPASVCGADSYAWTVSYDNFANCQPNASSWTFAGGTSATSANPQISFTNPGIYTVQLVTTRPGNVCSNSTSQTVTVKSKPNVTFDPINPICQGDFSPVATANDCYSSTPSTFQWSFAGGTPATAVGPAPTVNYASTGTFNIQLDVINECGTTTVTQPVTVNPTPEVTQPGNYVLCNGAPFPGVAFASPLPGITYTWTNDDPGIGLGASGSGNIPPFTASNSTSVPRVATITVTPSSSTCSGPARTFTITVNPTPPINGGPDQIICNAPTATMQAVLAPGTTGVWTQVSGPASTITSPSSPTTTITGLNAGTYQYRWTVTGSGICPTVEDIVTILNRPLPTASAAGPDSVICDYTAGSALAFTLNANSVAHNWELGTWTVVSNTTGVAVTLANPNDPHTLLSDAGLAAGVPQGAITLRWTIVNDAGCTPSADDVVFTIAQQPSAGTVGPLAELCYENSVTLTATGYTGTILKWRRKDAPLATNPFVDVANNTPSLNLNNLTGSVEVQFIVGSPNGTCPQRDTVTAIVPVAAPIVNTINGRVDSVCTGVSYNTGIVLASGGNGSAPSYQWQLSDDGIVFNDLVTHTLSHYTFTPVQTVWLRRVVTIGTCTSISDTIKVWVEPPVANNSIGADQTICINTAPAPITGSVPTPANINLSFQWQQSTNGGSTWTDIAGATTQDYAPGVLSQTTMYRRVVSSERCPSPTGGVSNEVTISITPRPAPAFAPSTVLGCSPLTVTFTNNTTGLGNTYVWDFGDGSAPLATANNNPVTHTYTVGVQTTFTITLTATNGCGVESTQLNVIVVPNSIDLNVTVNATQLAGCAPHSIKVYNASQGGTMFVYDFNDGSPVVSNPNNIDSVAHTFLAPGAYNISIRATNNCSDTTAYRVINVYATPTPAFTPSTLQACVGQDFTFTNGSTGATNYQWDFGDNQLSSATNPTHSYAAPGTYTVKLRAFNTNGVNVTCVDSVWMDVTVLPSLVGSMTVSGTGSTCAPFTATFTNNTTPATSVTWDFGDGSAPSTLNSVSHTFTRSGTFTVTLTVIAPGGCRYVTTQDITVGGPAGQLLYTPGYVCAGQSVRLEVIATGATTYTWDFGNGVTQTNSNTVVNYTYPDPGTFLPSVTLNGGGCSVLIKNIPDSVRVDRTIGAFTAVQTRNCGNTVLTLTDTSTVFFGKALVEWDLGNGVFTAGPATVTQNFTVSGNYTVRLRVTSNSGCITVSTQDVAIVVNNTPVITLVPPAGSTACARVPASFSAVVNSVDAIANIQWNTSNGITGSGATFNPIFGTPGVFNVVLTVNTVNGCTATTNLDVTVNPTPTVNLVNDQERICRGASVGLFATGAPAGGTYRWDPNPGLSCYDCPNPVASPLTTTIFKVSLTNGFGCASTDSVLVQVVQPLAIEVDPPSDSLCRGDSVRLIAGGAESYTWSPAAGLSCTDCPNPWAKPNVTTIYTVTGIGEFGCFTDSKQVTIGVGDVPTVNLGPDLLLATGTVRPLTASVTGGPIASWSWTPATNLSCANCPQPAMTAKDAITYIVQVTTGFGCTATDTLNVKTFCASTQAFVPNAFSPDGDGINDVLMVRGTGILQVKSFRIFNRWGEVVFERANFAPNNPSFGWDGKVKGTVTPPDVYVYTAEVICENGMTFTYKGNVSVLK</sequence>
<keyword evidence="5" id="KW-0472">Membrane</keyword>
<feature type="domain" description="PKD" evidence="7">
    <location>
        <begin position="1733"/>
        <end position="1787"/>
    </location>
</feature>
<proteinExistence type="predicted"/>
<evidence type="ECO:0000256" key="5">
    <source>
        <dbReference type="ARBA" id="ARBA00023136"/>
    </source>
</evidence>
<feature type="domain" description="PKD" evidence="7">
    <location>
        <begin position="1279"/>
        <end position="1349"/>
    </location>
</feature>
<dbReference type="Pfam" id="PF18911">
    <property type="entry name" value="PKD_4"/>
    <property type="match status" value="4"/>
</dbReference>
<protein>
    <recommendedName>
        <fullName evidence="7">PKD domain-containing protein</fullName>
    </recommendedName>
</protein>
<accession>A0ABP8GFS2</accession>
<feature type="domain" description="PKD" evidence="7">
    <location>
        <begin position="158"/>
        <end position="229"/>
    </location>
</feature>
<feature type="domain" description="PKD" evidence="7">
    <location>
        <begin position="1644"/>
        <end position="1680"/>
    </location>
</feature>
<name>A0ABP8GFS2_9BACT</name>
<dbReference type="Gene3D" id="2.60.40.10">
    <property type="entry name" value="Immunoglobulins"/>
    <property type="match status" value="11"/>
</dbReference>
<dbReference type="PROSITE" id="PS50093">
    <property type="entry name" value="PKD"/>
    <property type="match status" value="10"/>
</dbReference>
<dbReference type="CDD" id="cd00146">
    <property type="entry name" value="PKD"/>
    <property type="match status" value="4"/>
</dbReference>
<feature type="chain" id="PRO_5046657402" description="PKD domain-containing protein" evidence="6">
    <location>
        <begin position="20"/>
        <end position="2204"/>
    </location>
</feature>
<dbReference type="InterPro" id="IPR026341">
    <property type="entry name" value="T9SS_type_B"/>
</dbReference>
<dbReference type="PANTHER" id="PTHR46730">
    <property type="entry name" value="POLYCYSTIN-1"/>
    <property type="match status" value="1"/>
</dbReference>
<keyword evidence="3" id="KW-0677">Repeat</keyword>
<reference evidence="9" key="1">
    <citation type="journal article" date="2019" name="Int. J. Syst. Evol. Microbiol.">
        <title>The Global Catalogue of Microorganisms (GCM) 10K type strain sequencing project: providing services to taxonomists for standard genome sequencing and annotation.</title>
        <authorList>
            <consortium name="The Broad Institute Genomics Platform"/>
            <consortium name="The Broad Institute Genome Sequencing Center for Infectious Disease"/>
            <person name="Wu L."/>
            <person name="Ma J."/>
        </authorList>
    </citation>
    <scope>NUCLEOTIDE SEQUENCE [LARGE SCALE GENOMIC DNA]</scope>
    <source>
        <strain evidence="9">JCM 17919</strain>
    </source>
</reference>